<keyword evidence="2" id="KW-1185">Reference proteome</keyword>
<dbReference type="InterPro" id="IPR041242">
    <property type="entry name" value="HNHc_6"/>
</dbReference>
<reference evidence="1 2" key="1">
    <citation type="submission" date="2016-10" db="EMBL/GenBank/DDBJ databases">
        <authorList>
            <person name="Varghese N."/>
            <person name="Submissions S."/>
        </authorList>
    </citation>
    <scope>NUCLEOTIDE SEQUENCE [LARGE SCALE GENOMIC DNA]</scope>
    <source>
        <strain evidence="1 2">DSM 14526</strain>
    </source>
</reference>
<dbReference type="AlphaFoldDB" id="A0AB37ZXG3"/>
<protein>
    <submittedName>
        <fullName evidence="1">HNHc nuclease</fullName>
    </submittedName>
</protein>
<name>A0AB37ZXG3_9LACT</name>
<comment type="caution">
    <text evidence="1">The sequence shown here is derived from an EMBL/GenBank/DDBJ whole genome shotgun (WGS) entry which is preliminary data.</text>
</comment>
<accession>A0AB37ZXG3</accession>
<gene>
    <name evidence="1" type="ORF">SAMN04488525_101740</name>
</gene>
<dbReference type="RefSeq" id="WP_086986794.1">
    <property type="nucleotide sequence ID" value="NZ_FJNA01000002.1"/>
</dbReference>
<organism evidence="1 2">
    <name type="scientific">Trichococcus collinsii</name>
    <dbReference type="NCBI Taxonomy" id="157076"/>
    <lineage>
        <taxon>Bacteria</taxon>
        <taxon>Bacillati</taxon>
        <taxon>Bacillota</taxon>
        <taxon>Bacilli</taxon>
        <taxon>Lactobacillales</taxon>
        <taxon>Carnobacteriaceae</taxon>
        <taxon>Trichococcus</taxon>
    </lineage>
</organism>
<evidence type="ECO:0000313" key="2">
    <source>
        <dbReference type="Proteomes" id="UP000199042"/>
    </source>
</evidence>
<dbReference type="Pfam" id="PF16784">
    <property type="entry name" value="HNHc_6"/>
    <property type="match status" value="1"/>
</dbReference>
<sequence>MEYEGKLIRAQGDEVTFKLDRDFDLAEAHRLSLSGFPRAIIKPIDDRAVTKAQFGMIYGLFNDISIYTGYPPDYIKELMKAMFSAYKSIEDFSMEGYGISQVFAGEFIEYIIEFCFEQEIPFKYQKFHLSSDITRVLFLYMKHGACFCCGKPNSDAAHYETVGMGRDRRSIDHSKHRYMRLCRKHHQEQHQIGLQTFMKKHVIVPIKLSPQQVKEFKIGG</sequence>
<dbReference type="EMBL" id="FNQH01000001">
    <property type="protein sequence ID" value="SDZ96544.1"/>
    <property type="molecule type" value="Genomic_DNA"/>
</dbReference>
<evidence type="ECO:0000313" key="1">
    <source>
        <dbReference type="EMBL" id="SDZ96544.1"/>
    </source>
</evidence>
<proteinExistence type="predicted"/>
<dbReference type="Proteomes" id="UP000199042">
    <property type="component" value="Unassembled WGS sequence"/>
</dbReference>